<gene>
    <name evidence="1" type="ORF">S01H1_48871</name>
</gene>
<name>X0VHG9_9ZZZZ</name>
<sequence>MIPCPGNSKWAMVEGDVYSVQRARIVRGEVTGFQLAHKYKGVASNLPETQPLNAFVYNDQDRFEGDLIEFYEEVRAESTEELEPIEWQVIDMDCEPVELPKYVLVKFPDSLRQYPQTWHKYPCVIGVPDVFNLVYDRVAEVVDSSDRKYGRNDYRNIQILGVWENVPVNFLLHKRITS</sequence>
<dbReference type="EMBL" id="BARS01031402">
    <property type="protein sequence ID" value="GAG17730.1"/>
    <property type="molecule type" value="Genomic_DNA"/>
</dbReference>
<reference evidence="1" key="1">
    <citation type="journal article" date="2014" name="Front. Microbiol.">
        <title>High frequency of phylogenetically diverse reductive dehalogenase-homologous genes in deep subseafloor sedimentary metagenomes.</title>
        <authorList>
            <person name="Kawai M."/>
            <person name="Futagami T."/>
            <person name="Toyoda A."/>
            <person name="Takaki Y."/>
            <person name="Nishi S."/>
            <person name="Hori S."/>
            <person name="Arai W."/>
            <person name="Tsubouchi T."/>
            <person name="Morono Y."/>
            <person name="Uchiyama I."/>
            <person name="Ito T."/>
            <person name="Fujiyama A."/>
            <person name="Inagaki F."/>
            <person name="Takami H."/>
        </authorList>
    </citation>
    <scope>NUCLEOTIDE SEQUENCE</scope>
    <source>
        <strain evidence="1">Expedition CK06-06</strain>
    </source>
</reference>
<protein>
    <submittedName>
        <fullName evidence="1">Uncharacterized protein</fullName>
    </submittedName>
</protein>
<dbReference type="AlphaFoldDB" id="X0VHG9"/>
<feature type="non-terminal residue" evidence="1">
    <location>
        <position position="178"/>
    </location>
</feature>
<evidence type="ECO:0000313" key="1">
    <source>
        <dbReference type="EMBL" id="GAG17730.1"/>
    </source>
</evidence>
<comment type="caution">
    <text evidence="1">The sequence shown here is derived from an EMBL/GenBank/DDBJ whole genome shotgun (WGS) entry which is preliminary data.</text>
</comment>
<organism evidence="1">
    <name type="scientific">marine sediment metagenome</name>
    <dbReference type="NCBI Taxonomy" id="412755"/>
    <lineage>
        <taxon>unclassified sequences</taxon>
        <taxon>metagenomes</taxon>
        <taxon>ecological metagenomes</taxon>
    </lineage>
</organism>
<accession>X0VHG9</accession>
<proteinExistence type="predicted"/>